<organism evidence="5">
    <name type="scientific">Lotus japonicus</name>
    <name type="common">Lotus corniculatus var. japonicus</name>
    <dbReference type="NCBI Taxonomy" id="34305"/>
    <lineage>
        <taxon>Eukaryota</taxon>
        <taxon>Viridiplantae</taxon>
        <taxon>Streptophyta</taxon>
        <taxon>Embryophyta</taxon>
        <taxon>Tracheophyta</taxon>
        <taxon>Spermatophyta</taxon>
        <taxon>Magnoliopsida</taxon>
        <taxon>eudicotyledons</taxon>
        <taxon>Gunneridae</taxon>
        <taxon>Pentapetalae</taxon>
        <taxon>rosids</taxon>
        <taxon>fabids</taxon>
        <taxon>Fabales</taxon>
        <taxon>Fabaceae</taxon>
        <taxon>Papilionoideae</taxon>
        <taxon>50 kb inversion clade</taxon>
        <taxon>NPAAA clade</taxon>
        <taxon>Hologalegina</taxon>
        <taxon>robinioid clade</taxon>
        <taxon>Loteae</taxon>
        <taxon>Lotus</taxon>
    </lineage>
</organism>
<reference evidence="5" key="1">
    <citation type="submission" date="2012-05" db="EMBL/GenBank/DDBJ databases">
        <authorList>
            <person name="Krishnakumar V."/>
            <person name="Cheung F."/>
            <person name="Xiao Y."/>
            <person name="Chan A."/>
            <person name="Moskal W.A."/>
            <person name="Town C.D."/>
        </authorList>
    </citation>
    <scope>NUCLEOTIDE SEQUENCE</scope>
</reference>
<dbReference type="InterPro" id="IPR036638">
    <property type="entry name" value="HLH_DNA-bd_sf"/>
</dbReference>
<evidence type="ECO:0000256" key="1">
    <source>
        <dbReference type="ARBA" id="ARBA00004123"/>
    </source>
</evidence>
<name>I3S8S8_LOTJA</name>
<accession>I3S8S8</accession>
<comment type="subcellular location">
    <subcellularLocation>
        <location evidence="1">Nucleus</location>
    </subcellularLocation>
</comment>
<dbReference type="SUPFAM" id="SSF47459">
    <property type="entry name" value="HLH, helix-loop-helix DNA-binding domain"/>
    <property type="match status" value="1"/>
</dbReference>
<evidence type="ECO:0000256" key="3">
    <source>
        <dbReference type="ARBA" id="ARBA00023163"/>
    </source>
</evidence>
<dbReference type="GO" id="GO:0005634">
    <property type="term" value="C:nucleus"/>
    <property type="evidence" value="ECO:0007669"/>
    <property type="project" value="UniProtKB-SubCell"/>
</dbReference>
<keyword evidence="3" id="KW-0804">Transcription</keyword>
<keyword evidence="4" id="KW-0539">Nucleus</keyword>
<evidence type="ECO:0000256" key="4">
    <source>
        <dbReference type="ARBA" id="ARBA00023242"/>
    </source>
</evidence>
<evidence type="ECO:0000313" key="5">
    <source>
        <dbReference type="EMBL" id="AFK36670.1"/>
    </source>
</evidence>
<dbReference type="AlphaFoldDB" id="I3S8S8"/>
<dbReference type="KEGG" id="lja:130714535"/>
<dbReference type="EMBL" id="BT136875">
    <property type="protein sequence ID" value="AFK36670.1"/>
    <property type="molecule type" value="mRNA"/>
</dbReference>
<dbReference type="OrthoDB" id="1429358at2759"/>
<dbReference type="PANTHER" id="PTHR46772">
    <property type="entry name" value="BHLH DOMAIN-CONTAINING PROTEIN"/>
    <property type="match status" value="1"/>
</dbReference>
<dbReference type="InterPro" id="IPR044278">
    <property type="entry name" value="BHLH95-like"/>
</dbReference>
<proteinExistence type="evidence at transcript level"/>
<sequence length="116" mass="13486">MALKGHSLNLGFFGENQSWGTLPTFDNTGESIEKLDKKSQNKKEKGNEEEALLYKKRNRGGTMEKNVVVDGEGKDDHEVHIWIEREKRKKMRNMFGTLHSFLPQLPSKVKEFRSFF</sequence>
<dbReference type="PANTHER" id="PTHR46772:SF8">
    <property type="entry name" value="TRANSCRIPTION FACTOR BHLH95"/>
    <property type="match status" value="1"/>
</dbReference>
<evidence type="ECO:0000256" key="2">
    <source>
        <dbReference type="ARBA" id="ARBA00023015"/>
    </source>
</evidence>
<dbReference type="GeneID" id="130714535"/>
<evidence type="ECO:0008006" key="6">
    <source>
        <dbReference type="Google" id="ProtNLM"/>
    </source>
</evidence>
<dbReference type="GO" id="GO:0003700">
    <property type="term" value="F:DNA-binding transcription factor activity"/>
    <property type="evidence" value="ECO:0007669"/>
    <property type="project" value="InterPro"/>
</dbReference>
<dbReference type="GO" id="GO:0046983">
    <property type="term" value="F:protein dimerization activity"/>
    <property type="evidence" value="ECO:0007669"/>
    <property type="project" value="InterPro"/>
</dbReference>
<keyword evidence="2" id="KW-0805">Transcription regulation</keyword>
<protein>
    <recommendedName>
        <fullName evidence="6">BHLH domain-containing protein</fullName>
    </recommendedName>
</protein>
<dbReference type="RefSeq" id="XP_057420426.1">
    <property type="nucleotide sequence ID" value="XM_057564443.1"/>
</dbReference>
<dbReference type="GO" id="GO:0009960">
    <property type="term" value="P:endosperm development"/>
    <property type="evidence" value="ECO:0007669"/>
    <property type="project" value="InterPro"/>
</dbReference>